<evidence type="ECO:0000313" key="2">
    <source>
        <dbReference type="Proteomes" id="UP000054466"/>
    </source>
</evidence>
<protein>
    <submittedName>
        <fullName evidence="1">Uncharacterized protein</fullName>
    </submittedName>
</protein>
<dbReference type="AlphaFoldDB" id="A0A0D2BTZ5"/>
<dbReference type="GeneID" id="27351886"/>
<evidence type="ECO:0000313" key="1">
    <source>
        <dbReference type="EMBL" id="KIW21895.1"/>
    </source>
</evidence>
<keyword evidence="2" id="KW-1185">Reference proteome</keyword>
<dbReference type="EMBL" id="KN847105">
    <property type="protein sequence ID" value="KIW21895.1"/>
    <property type="molecule type" value="Genomic_DNA"/>
</dbReference>
<proteinExistence type="predicted"/>
<gene>
    <name evidence="1" type="ORF">PV07_12692</name>
</gene>
<dbReference type="HOGENOM" id="CLU_1669202_0_0_1"/>
<sequence length="158" mass="17513">MPHGQLRHKRTILFHSFCPPSWSSRVRKCSTPGTDCSVRESHHISEPPRHAVSSFIDGPYSAPTATVYRRSILTTNRPPCTRMALEWKYETLSPNPITVFIFAPRPALFDLVREVISSNGARPLWSGFPLGPRVAPTSGVRFSLFSCSACSSVSHDCG</sequence>
<accession>A0A0D2BTZ5</accession>
<dbReference type="RefSeq" id="XP_016242111.1">
    <property type="nucleotide sequence ID" value="XM_016400242.1"/>
</dbReference>
<dbReference type="VEuPathDB" id="FungiDB:PV07_12692"/>
<dbReference type="Proteomes" id="UP000054466">
    <property type="component" value="Unassembled WGS sequence"/>
</dbReference>
<reference evidence="1 2" key="1">
    <citation type="submission" date="2015-01" db="EMBL/GenBank/DDBJ databases">
        <title>The Genome Sequence of Cladophialophora immunda CBS83496.</title>
        <authorList>
            <consortium name="The Broad Institute Genomics Platform"/>
            <person name="Cuomo C."/>
            <person name="de Hoog S."/>
            <person name="Gorbushina A."/>
            <person name="Stielow B."/>
            <person name="Teixiera M."/>
            <person name="Abouelleil A."/>
            <person name="Chapman S.B."/>
            <person name="Priest M."/>
            <person name="Young S.K."/>
            <person name="Wortman J."/>
            <person name="Nusbaum C."/>
            <person name="Birren B."/>
        </authorList>
    </citation>
    <scope>NUCLEOTIDE SEQUENCE [LARGE SCALE GENOMIC DNA]</scope>
    <source>
        <strain evidence="1 2">CBS 83496</strain>
    </source>
</reference>
<organism evidence="1 2">
    <name type="scientific">Cladophialophora immunda</name>
    <dbReference type="NCBI Taxonomy" id="569365"/>
    <lineage>
        <taxon>Eukaryota</taxon>
        <taxon>Fungi</taxon>
        <taxon>Dikarya</taxon>
        <taxon>Ascomycota</taxon>
        <taxon>Pezizomycotina</taxon>
        <taxon>Eurotiomycetes</taxon>
        <taxon>Chaetothyriomycetidae</taxon>
        <taxon>Chaetothyriales</taxon>
        <taxon>Herpotrichiellaceae</taxon>
        <taxon>Cladophialophora</taxon>
    </lineage>
</organism>
<name>A0A0D2BTZ5_9EURO</name>